<dbReference type="EMBL" id="OU912926">
    <property type="protein sequence ID" value="CAG9932377.1"/>
    <property type="molecule type" value="Genomic_DNA"/>
</dbReference>
<dbReference type="PROSITE" id="PS51643">
    <property type="entry name" value="HD_CAS3"/>
    <property type="match status" value="1"/>
</dbReference>
<dbReference type="Gene3D" id="1.10.3210.30">
    <property type="match status" value="1"/>
</dbReference>
<name>A0ABM8YYA7_9PROT</name>
<evidence type="ECO:0000256" key="6">
    <source>
        <dbReference type="ARBA" id="ARBA00022801"/>
    </source>
</evidence>
<dbReference type="CDD" id="cd09641">
    <property type="entry name" value="Cas3''_I"/>
    <property type="match status" value="1"/>
</dbReference>
<dbReference type="InterPro" id="IPR027417">
    <property type="entry name" value="P-loop_NTPase"/>
</dbReference>
<comment type="similarity">
    <text evidence="2">In the central section; belongs to the CRISPR-associated helicase Cas3 family.</text>
</comment>
<dbReference type="InterPro" id="IPR014001">
    <property type="entry name" value="Helicase_ATP-bd"/>
</dbReference>
<evidence type="ECO:0000259" key="10">
    <source>
        <dbReference type="PROSITE" id="PS51192"/>
    </source>
</evidence>
<dbReference type="Gene3D" id="3.40.50.300">
    <property type="entry name" value="P-loop containing nucleotide triphosphate hydrolases"/>
    <property type="match status" value="1"/>
</dbReference>
<evidence type="ECO:0000256" key="7">
    <source>
        <dbReference type="ARBA" id="ARBA00022806"/>
    </source>
</evidence>
<keyword evidence="13" id="KW-1185">Reference proteome</keyword>
<comment type="similarity">
    <text evidence="1">In the N-terminal section; belongs to the CRISPR-associated nuclease Cas3-HD family.</text>
</comment>
<keyword evidence="7" id="KW-0347">Helicase</keyword>
<evidence type="ECO:0000256" key="1">
    <source>
        <dbReference type="ARBA" id="ARBA00006847"/>
    </source>
</evidence>
<feature type="domain" description="Helicase ATP-binding" evidence="10">
    <location>
        <begin position="285"/>
        <end position="492"/>
    </location>
</feature>
<evidence type="ECO:0000256" key="5">
    <source>
        <dbReference type="ARBA" id="ARBA00022741"/>
    </source>
</evidence>
<dbReference type="SUPFAM" id="SSF52540">
    <property type="entry name" value="P-loop containing nucleoside triphosphate hydrolases"/>
    <property type="match status" value="1"/>
</dbReference>
<keyword evidence="8" id="KW-0067">ATP-binding</keyword>
<dbReference type="PROSITE" id="PS51192">
    <property type="entry name" value="HELICASE_ATP_BIND_1"/>
    <property type="match status" value="1"/>
</dbReference>
<evidence type="ECO:0000313" key="12">
    <source>
        <dbReference type="EMBL" id="CAG9932377.1"/>
    </source>
</evidence>
<dbReference type="PANTHER" id="PTHR47963:SF9">
    <property type="entry name" value="CRISPR-ASSOCIATED ENDONUCLEASE_HELICASE CAS3"/>
    <property type="match status" value="1"/>
</dbReference>
<dbReference type="InterPro" id="IPR038257">
    <property type="entry name" value="CRISPR-assoc_Cas3_HD_sf"/>
</dbReference>
<dbReference type="Pfam" id="PF18019">
    <property type="entry name" value="Cas3_HD"/>
    <property type="match status" value="1"/>
</dbReference>
<feature type="domain" description="HD Cas3-type" evidence="11">
    <location>
        <begin position="23"/>
        <end position="220"/>
    </location>
</feature>
<protein>
    <submittedName>
        <fullName evidence="12">CRISPR-associated helicase Cas3, protein</fullName>
    </submittedName>
</protein>
<evidence type="ECO:0000256" key="3">
    <source>
        <dbReference type="ARBA" id="ARBA00022722"/>
    </source>
</evidence>
<dbReference type="Proteomes" id="UP000839052">
    <property type="component" value="Chromosome"/>
</dbReference>
<evidence type="ECO:0000256" key="9">
    <source>
        <dbReference type="ARBA" id="ARBA00023118"/>
    </source>
</evidence>
<dbReference type="InterPro" id="IPR006483">
    <property type="entry name" value="CRISPR-assoc_Cas3_HD"/>
</dbReference>
<gene>
    <name evidence="12" type="ORF">NTG6680_1124</name>
</gene>
<evidence type="ECO:0000256" key="4">
    <source>
        <dbReference type="ARBA" id="ARBA00022723"/>
    </source>
</evidence>
<dbReference type="InterPro" id="IPR050547">
    <property type="entry name" value="DEAD_box_RNA_helicases"/>
</dbReference>
<dbReference type="SMART" id="SM00487">
    <property type="entry name" value="DEXDc"/>
    <property type="match status" value="1"/>
</dbReference>
<reference evidence="12 13" key="1">
    <citation type="submission" date="2021-10" db="EMBL/GenBank/DDBJ databases">
        <authorList>
            <person name="Koch H."/>
        </authorList>
    </citation>
    <scope>NUCLEOTIDE SEQUENCE [LARGE SCALE GENOMIC DNA]</scope>
    <source>
        <strain evidence="12">6680</strain>
    </source>
</reference>
<organism evidence="12 13">
    <name type="scientific">Candidatus Nitrotoga arctica</name>
    <dbReference type="NCBI Taxonomy" id="453162"/>
    <lineage>
        <taxon>Bacteria</taxon>
        <taxon>Pseudomonadati</taxon>
        <taxon>Pseudomonadota</taxon>
        <taxon>Betaproteobacteria</taxon>
        <taxon>Nitrosomonadales</taxon>
        <taxon>Gallionellaceae</taxon>
        <taxon>Candidatus Nitrotoga</taxon>
    </lineage>
</organism>
<evidence type="ECO:0000313" key="13">
    <source>
        <dbReference type="Proteomes" id="UP000839052"/>
    </source>
</evidence>
<dbReference type="InterPro" id="IPR011545">
    <property type="entry name" value="DEAD/DEAH_box_helicase_dom"/>
</dbReference>
<keyword evidence="3" id="KW-0540">Nuclease</keyword>
<proteinExistence type="inferred from homology"/>
<dbReference type="InterPro" id="IPR054712">
    <property type="entry name" value="Cas3-like_dom"/>
</dbReference>
<dbReference type="InterPro" id="IPR006474">
    <property type="entry name" value="Helicase_Cas3_CRISPR-ass_core"/>
</dbReference>
<accession>A0ABM8YYA7</accession>
<dbReference type="NCBIfam" id="TIGR01587">
    <property type="entry name" value="cas3_core"/>
    <property type="match status" value="1"/>
</dbReference>
<keyword evidence="5" id="KW-0547">Nucleotide-binding</keyword>
<dbReference type="PANTHER" id="PTHR47963">
    <property type="entry name" value="DEAD-BOX ATP-DEPENDENT RNA HELICASE 47, MITOCHONDRIAL"/>
    <property type="match status" value="1"/>
</dbReference>
<dbReference type="RefSeq" id="WP_239796318.1">
    <property type="nucleotide sequence ID" value="NZ_OU912926.1"/>
</dbReference>
<dbReference type="Pfam" id="PF22590">
    <property type="entry name" value="Cas3-like_C_2"/>
    <property type="match status" value="1"/>
</dbReference>
<sequence>MDILMVAMHQRAFGKLERDNLGVAIRWHPLVDHMIDVAACFECLSTCHSIRRAMKEAAGRELDERDIARLSVLVFLHDIGKANSGFQAKRWKNSQDIPKGWPLHAGHGIEAIRLFETDAQKSIAPLIEKICAWGDAGEPLLIASISHHGRPIKKDNPGDWNRNIWKAVAGTYAPADVLTEIGKRAEAIFPQAFESGGEPLPNAHAFAHLFAGLVQLADWLGSDTNFFPFSEKGEDRAVTAKERARKAIAVIGLDADNWRSKLNACAPNFAATFGILKPHPIQDEMSDGDLGPLVILESETGSGKTEAALWRFVHLFRACLVDSLYFALPTRVAASQVYDRVQAAIKNLWPENPPLTIRALPGYVNADGGDVTQLPNFKVLWSDHPDDAKAHQRWAAESAKRFLAAPIAVGTIDQALLGALQVRHAHMRHAMLARSFLVVDEVHASDPYMTVLLEHLLKAHINNGGQALLLSATLGSSARNRYLALAPGVKRPQAKPMTFEAACAIPYPAISDQNKTRAVEGTGNAKRVTWTTHDIIDAPDKIATLAIDAAKLGAKVLVIRNTVPTAIATLMAIEEGIPDKAWLFTVNGIPTLHHSRFSRQDRPVMDKAVEAQLGRNRPVGACIVVGTQTLEQSLDIDADVLITDLCPMDVLLQRVGRLHRHRRPDTERPEKFQSAQAWVLTPARHDLEPLLAKSKHGLGMFHNGGGVYTDLRVLEATRALLAEKPSVLIPDDNRYLVEAATHPDKLDCVQVAKGEAWQKLGQKVEGDTGARQTIARLQALDFEQAFGEQEFPNDVQIATRLGAQDRILNFNLELPSPFGQPLKELPIRYHLLPKGLSPDAEPSDISQTETSLTFRLGDAQFRYTRLGLERLKDD</sequence>
<dbReference type="Pfam" id="PF00270">
    <property type="entry name" value="DEAD"/>
    <property type="match status" value="1"/>
</dbReference>
<keyword evidence="6" id="KW-0378">Hydrolase</keyword>
<evidence type="ECO:0000259" key="11">
    <source>
        <dbReference type="PROSITE" id="PS51643"/>
    </source>
</evidence>
<evidence type="ECO:0000256" key="8">
    <source>
        <dbReference type="ARBA" id="ARBA00022840"/>
    </source>
</evidence>
<evidence type="ECO:0000256" key="2">
    <source>
        <dbReference type="ARBA" id="ARBA00009046"/>
    </source>
</evidence>
<keyword evidence="9" id="KW-0051">Antiviral defense</keyword>
<dbReference type="NCBIfam" id="TIGR01596">
    <property type="entry name" value="cas3_HD"/>
    <property type="match status" value="1"/>
</dbReference>
<keyword evidence="4" id="KW-0479">Metal-binding</keyword>